<accession>A0A0V0Z571</accession>
<evidence type="ECO:0000256" key="1">
    <source>
        <dbReference type="PROSITE-ProRule" id="PRU00047"/>
    </source>
</evidence>
<reference evidence="4 5" key="1">
    <citation type="submission" date="2015-01" db="EMBL/GenBank/DDBJ databases">
        <title>Evolution of Trichinella species and genotypes.</title>
        <authorList>
            <person name="Korhonen P.K."/>
            <person name="Edoardo P."/>
            <person name="Giuseppe L.R."/>
            <person name="Gasser R.B."/>
        </authorList>
    </citation>
    <scope>NUCLEOTIDE SEQUENCE [LARGE SCALE GENOMIC DNA]</scope>
    <source>
        <strain evidence="4">ISS2496</strain>
    </source>
</reference>
<feature type="region of interest" description="Disordered" evidence="2">
    <location>
        <begin position="347"/>
        <end position="366"/>
    </location>
</feature>
<dbReference type="GO" id="GO:0003676">
    <property type="term" value="F:nucleic acid binding"/>
    <property type="evidence" value="ECO:0007669"/>
    <property type="project" value="InterPro"/>
</dbReference>
<evidence type="ECO:0000256" key="2">
    <source>
        <dbReference type="SAM" id="MobiDB-lite"/>
    </source>
</evidence>
<feature type="domain" description="CCHC-type" evidence="3">
    <location>
        <begin position="371"/>
        <end position="384"/>
    </location>
</feature>
<dbReference type="GO" id="GO:0008270">
    <property type="term" value="F:zinc ion binding"/>
    <property type="evidence" value="ECO:0007669"/>
    <property type="project" value="UniProtKB-KW"/>
</dbReference>
<comment type="caution">
    <text evidence="4">The sequence shown here is derived from an EMBL/GenBank/DDBJ whole genome shotgun (WGS) entry which is preliminary data.</text>
</comment>
<dbReference type="Pfam" id="PF00098">
    <property type="entry name" value="zf-CCHC"/>
    <property type="match status" value="1"/>
</dbReference>
<dbReference type="AlphaFoldDB" id="A0A0V0Z571"/>
<dbReference type="PROSITE" id="PS50158">
    <property type="entry name" value="ZF_CCHC"/>
    <property type="match status" value="1"/>
</dbReference>
<gene>
    <name evidence="4" type="ORF">T12_5207</name>
</gene>
<keyword evidence="1" id="KW-0862">Zinc</keyword>
<proteinExistence type="predicted"/>
<dbReference type="SMART" id="SM00343">
    <property type="entry name" value="ZnF_C2HC"/>
    <property type="match status" value="1"/>
</dbReference>
<keyword evidence="1" id="KW-0479">Metal-binding</keyword>
<feature type="region of interest" description="Disordered" evidence="2">
    <location>
        <begin position="32"/>
        <end position="52"/>
    </location>
</feature>
<dbReference type="SUPFAM" id="SSF57756">
    <property type="entry name" value="Retrovirus zinc finger-like domains"/>
    <property type="match status" value="1"/>
</dbReference>
<name>A0A0V0Z571_9BILA</name>
<sequence>MVITLADLKYWLSVNERRNILVGVTQPLEQSGKDTWRAKTRRTPPRKIAATNNRGPETAIYAPTEKVLRWCSALPINSQRLPMASHGTPRTPSTPTVGGPASLPHQVIRRMSPSQPRICYEALPLPLAVLKLGGVVREAAGDLVRTHGAVLQYGRIAQERRAALVQYHTDAEVRSIMRAMDVQETDDFDGLNSSLFEAFRVRTGLERFFTEFFRRKQQRSECSRVLAGHLRRLFAKAFPEMSESADKILLQQFKEGLSTEAVKTAVLRSEMDNFAEAVEVAVKEERVVRELTTLEARVASVKTVLELLEPTAGRVTEAAATAVTTHKEVEDDLAEVLRQIKEVLTDNTLAGTKRPPPRPRREPERRGDRLCWKCGGLGHISRECQASSRDARASEHRLVGSCGLVARSRPRFSPAVSFELGRKGGFIAAVRRLPQLDLQLATPPSSNGCYKWKRRHLVMTEMDLTECLEKLEDFFCANGVPTSNYGVVMRYLLSDPVRCELYLYAASSSSTGELLRGAKEGAVEHIRPRECAEEVGKLGRKASVSERDFVALLAGEVASREVHRPIPLQEPPILAEAHKVAKATELGKTSNCSERPYEPLGELDASAAAAWTITDVTPPATRLKTNGGEKSDGDHKPADRDREVRPTPAGSYKELPDQCNWAMGGRWRPASGGIVPQSLTMIYDKDHQRAPALLHKKKKAQMTIRVRRPIAIAHRLVKLDPSRYVAALSLNDRFYLYPQQAYYLLMSVGIPYVQFYGAFIVQCTRPHLRQQRQQKMKKADLKTEEMDLVELDDAYKYNWVIGFSIFRLLRTEDIMRLAYTSSEMNAMAQSYFKYEHFETIRSEWA</sequence>
<dbReference type="InterPro" id="IPR001878">
    <property type="entry name" value="Znf_CCHC"/>
</dbReference>
<evidence type="ECO:0000313" key="5">
    <source>
        <dbReference type="Proteomes" id="UP000054783"/>
    </source>
</evidence>
<evidence type="ECO:0000259" key="3">
    <source>
        <dbReference type="PROSITE" id="PS50158"/>
    </source>
</evidence>
<dbReference type="Proteomes" id="UP000054783">
    <property type="component" value="Unassembled WGS sequence"/>
</dbReference>
<dbReference type="EMBL" id="JYDQ01000417">
    <property type="protein sequence ID" value="KRY07689.1"/>
    <property type="molecule type" value="Genomic_DNA"/>
</dbReference>
<protein>
    <recommendedName>
        <fullName evidence="3">CCHC-type domain-containing protein</fullName>
    </recommendedName>
</protein>
<keyword evidence="5" id="KW-1185">Reference proteome</keyword>
<evidence type="ECO:0000313" key="4">
    <source>
        <dbReference type="EMBL" id="KRY07689.1"/>
    </source>
</evidence>
<feature type="region of interest" description="Disordered" evidence="2">
    <location>
        <begin position="81"/>
        <end position="100"/>
    </location>
</feature>
<dbReference type="STRING" id="990121.A0A0V0Z571"/>
<feature type="region of interest" description="Disordered" evidence="2">
    <location>
        <begin position="616"/>
        <end position="655"/>
    </location>
</feature>
<dbReference type="GO" id="GO:0019899">
    <property type="term" value="F:enzyme binding"/>
    <property type="evidence" value="ECO:0007669"/>
    <property type="project" value="UniProtKB-ARBA"/>
</dbReference>
<feature type="compositionally biased region" description="Basic and acidic residues" evidence="2">
    <location>
        <begin position="627"/>
        <end position="645"/>
    </location>
</feature>
<keyword evidence="1" id="KW-0863">Zinc-finger</keyword>
<dbReference type="InterPro" id="IPR036875">
    <property type="entry name" value="Znf_CCHC_sf"/>
</dbReference>
<organism evidence="4 5">
    <name type="scientific">Trichinella patagoniensis</name>
    <dbReference type="NCBI Taxonomy" id="990121"/>
    <lineage>
        <taxon>Eukaryota</taxon>
        <taxon>Metazoa</taxon>
        <taxon>Ecdysozoa</taxon>
        <taxon>Nematoda</taxon>
        <taxon>Enoplea</taxon>
        <taxon>Dorylaimia</taxon>
        <taxon>Trichinellida</taxon>
        <taxon>Trichinellidae</taxon>
        <taxon>Trichinella</taxon>
    </lineage>
</organism>